<name>A0A0C2VVS2_9BACL</name>
<dbReference type="SUPFAM" id="SSF53756">
    <property type="entry name" value="UDP-Glycosyltransferase/glycogen phosphorylase"/>
    <property type="match status" value="1"/>
</dbReference>
<gene>
    <name evidence="3" type="ORF">KR50_03210</name>
</gene>
<evidence type="ECO:0000259" key="2">
    <source>
        <dbReference type="Pfam" id="PF13439"/>
    </source>
</evidence>
<dbReference type="Gene3D" id="3.40.50.2000">
    <property type="entry name" value="Glycogen Phosphorylase B"/>
    <property type="match status" value="2"/>
</dbReference>
<dbReference type="Proteomes" id="UP000031972">
    <property type="component" value="Unassembled WGS sequence"/>
</dbReference>
<comment type="caution">
    <text evidence="3">The sequence shown here is derived from an EMBL/GenBank/DDBJ whole genome shotgun (WGS) entry which is preliminary data.</text>
</comment>
<organism evidence="3 4">
    <name type="scientific">Jeotgalibacillus campisalis</name>
    <dbReference type="NCBI Taxonomy" id="220754"/>
    <lineage>
        <taxon>Bacteria</taxon>
        <taxon>Bacillati</taxon>
        <taxon>Bacillota</taxon>
        <taxon>Bacilli</taxon>
        <taxon>Bacillales</taxon>
        <taxon>Caryophanaceae</taxon>
        <taxon>Jeotgalibacillus</taxon>
    </lineage>
</organism>
<reference evidence="3 4" key="1">
    <citation type="submission" date="2015-01" db="EMBL/GenBank/DDBJ databases">
        <title>Jeotgalibacillus campisalis genome sequencing.</title>
        <authorList>
            <person name="Goh K.M."/>
            <person name="Chan K.-G."/>
            <person name="Yaakop A.S."/>
            <person name="Ee R."/>
            <person name="Gan H.M."/>
            <person name="Chan C.S."/>
        </authorList>
    </citation>
    <scope>NUCLEOTIDE SEQUENCE [LARGE SCALE GENOMIC DNA]</scope>
    <source>
        <strain evidence="3 4">SF-57</strain>
    </source>
</reference>
<dbReference type="EMBL" id="JXRR01000001">
    <property type="protein sequence ID" value="KIL52992.1"/>
    <property type="molecule type" value="Genomic_DNA"/>
</dbReference>
<dbReference type="Pfam" id="PF13439">
    <property type="entry name" value="Glyco_transf_4"/>
    <property type="match status" value="1"/>
</dbReference>
<feature type="domain" description="Glycosyltransferase subfamily 4-like N-terminal" evidence="2">
    <location>
        <begin position="17"/>
        <end position="175"/>
    </location>
</feature>
<sequence>MDSPLRVLHAVVNMNRGGAETFIMNLYRNVDRSKIQFDFLTCYEGAFDEEIRQMGGNIYRIPYVTQAGHFAYIKKLNHFFHHHKHYKIVHSHMDKMSGFILKAAAEADIPVRIAHSHNTSSEGNSLIRMYKWLAGRNIPKYATNFYACSSKAADWLFPNQSGTPSIIKNGIESDRFEFSQEKRKMIRNSLQLKENSFVIGHIGRFNKQKNHLFLLDAFQETLKNLPDAQLLLVGTGTLKSKIEQKIKVMGLEDRVHLLGVRNDIPQLLQAMDVFAFPSLHEGLPVTLIEAQCAGVPCVISNAITEEVDLGCGLITRHAIEHPAEWSNVLLSVSQSQRNRKSQGKLIRKHGYNIRDTASLTEQSYLKLGGLSG</sequence>
<dbReference type="AlphaFoldDB" id="A0A0C2VVS2"/>
<keyword evidence="3" id="KW-0808">Transferase</keyword>
<dbReference type="RefSeq" id="WP_041053931.1">
    <property type="nucleotide sequence ID" value="NZ_JXRR01000001.1"/>
</dbReference>
<evidence type="ECO:0000313" key="3">
    <source>
        <dbReference type="EMBL" id="KIL52992.1"/>
    </source>
</evidence>
<keyword evidence="4" id="KW-1185">Reference proteome</keyword>
<dbReference type="PANTHER" id="PTHR12526">
    <property type="entry name" value="GLYCOSYLTRANSFERASE"/>
    <property type="match status" value="1"/>
</dbReference>
<dbReference type="InterPro" id="IPR028098">
    <property type="entry name" value="Glyco_trans_4-like_N"/>
</dbReference>
<dbReference type="Pfam" id="PF00534">
    <property type="entry name" value="Glycos_transf_1"/>
    <property type="match status" value="1"/>
</dbReference>
<protein>
    <submittedName>
        <fullName evidence="3">Glycosyl transferase family 1</fullName>
    </submittedName>
</protein>
<dbReference type="CDD" id="cd03812">
    <property type="entry name" value="GT4_CapH-like"/>
    <property type="match status" value="1"/>
</dbReference>
<evidence type="ECO:0000313" key="4">
    <source>
        <dbReference type="Proteomes" id="UP000031972"/>
    </source>
</evidence>
<dbReference type="GO" id="GO:0016740">
    <property type="term" value="F:transferase activity"/>
    <property type="evidence" value="ECO:0007669"/>
    <property type="project" value="UniProtKB-KW"/>
</dbReference>
<evidence type="ECO:0000259" key="1">
    <source>
        <dbReference type="Pfam" id="PF00534"/>
    </source>
</evidence>
<dbReference type="PANTHER" id="PTHR12526:SF637">
    <property type="entry name" value="GLYCOSYLTRANSFERASE EPSF-RELATED"/>
    <property type="match status" value="1"/>
</dbReference>
<dbReference type="InterPro" id="IPR001296">
    <property type="entry name" value="Glyco_trans_1"/>
</dbReference>
<feature type="domain" description="Glycosyl transferase family 1" evidence="1">
    <location>
        <begin position="184"/>
        <end position="302"/>
    </location>
</feature>
<dbReference type="PATRIC" id="fig|220754.4.peg.327"/>
<accession>A0A0C2VVS2</accession>
<dbReference type="OrthoDB" id="9804196at2"/>
<proteinExistence type="predicted"/>